<dbReference type="SUPFAM" id="SSF53756">
    <property type="entry name" value="UDP-Glycosyltransferase/glycogen phosphorylase"/>
    <property type="match status" value="1"/>
</dbReference>
<evidence type="ECO:0000259" key="2">
    <source>
        <dbReference type="Pfam" id="PF00534"/>
    </source>
</evidence>
<dbReference type="RefSeq" id="WP_379819829.1">
    <property type="nucleotide sequence ID" value="NZ_JBHUMD010000005.1"/>
</dbReference>
<dbReference type="Gene3D" id="3.40.50.2000">
    <property type="entry name" value="Glycogen Phosphorylase B"/>
    <property type="match status" value="2"/>
</dbReference>
<dbReference type="Pfam" id="PF13439">
    <property type="entry name" value="Glyco_transf_4"/>
    <property type="match status" value="1"/>
</dbReference>
<comment type="caution">
    <text evidence="4">The sequence shown here is derived from an EMBL/GenBank/DDBJ whole genome shotgun (WGS) entry which is preliminary data.</text>
</comment>
<keyword evidence="5" id="KW-1185">Reference proteome</keyword>
<evidence type="ECO:0000259" key="3">
    <source>
        <dbReference type="Pfam" id="PF13439"/>
    </source>
</evidence>
<dbReference type="PANTHER" id="PTHR46401:SF2">
    <property type="entry name" value="GLYCOSYLTRANSFERASE WBBK-RELATED"/>
    <property type="match status" value="1"/>
</dbReference>
<protein>
    <submittedName>
        <fullName evidence="4">Glycosyltransferase family 4 protein</fullName>
    </submittedName>
</protein>
<sequence>MNVVLDNIIFSLQKSGGASVVWQQHLQRLLQDPAFACYLIEYDTAEANLFRKQLQIDKEDIEDRSSKFLNLKRYLDVKLNDNEKHIFHSSHYRLNKAKSALNITTVHDFTYEYFVSGIRQKVHTYQKNNSILGAEAIICVSENTKKDLIKFIPQADASKIHVIYNGVDEGFRPVNKNESIEHPFGWREYILYVGDRRTPYKNFGFAVECCAQAGYPLLMIGGGQLTEAEVNLLDSKLGNGNFKALQNVRVEDLNLYYNGAYCLLYLSLYEGFGIPVVEAQKAGCPVITFNSSSLPEVAANKHLMIAKPDAVDVVNLLKELSRNSKFREETIEMGFLKAGQFNWDKTYLQTSELYKNIYNE</sequence>
<dbReference type="InterPro" id="IPR028098">
    <property type="entry name" value="Glyco_trans_4-like_N"/>
</dbReference>
<reference evidence="5" key="1">
    <citation type="journal article" date="2019" name="Int. J. Syst. Evol. Microbiol.">
        <title>The Global Catalogue of Microorganisms (GCM) 10K type strain sequencing project: providing services to taxonomists for standard genome sequencing and annotation.</title>
        <authorList>
            <consortium name="The Broad Institute Genomics Platform"/>
            <consortium name="The Broad Institute Genome Sequencing Center for Infectious Disease"/>
            <person name="Wu L."/>
            <person name="Ma J."/>
        </authorList>
    </citation>
    <scope>NUCLEOTIDE SEQUENCE [LARGE SCALE GENOMIC DNA]</scope>
    <source>
        <strain evidence="5">KCTC 42107</strain>
    </source>
</reference>
<evidence type="ECO:0000256" key="1">
    <source>
        <dbReference type="ARBA" id="ARBA00022679"/>
    </source>
</evidence>
<accession>A0ABW5NT41</accession>
<keyword evidence="1" id="KW-0808">Transferase</keyword>
<organism evidence="4 5">
    <name type="scientific">Flavobacterium suzhouense</name>
    <dbReference type="NCBI Taxonomy" id="1529638"/>
    <lineage>
        <taxon>Bacteria</taxon>
        <taxon>Pseudomonadati</taxon>
        <taxon>Bacteroidota</taxon>
        <taxon>Flavobacteriia</taxon>
        <taxon>Flavobacteriales</taxon>
        <taxon>Flavobacteriaceae</taxon>
        <taxon>Flavobacterium</taxon>
    </lineage>
</organism>
<dbReference type="EMBL" id="JBHUMD010000005">
    <property type="protein sequence ID" value="MFD2601208.1"/>
    <property type="molecule type" value="Genomic_DNA"/>
</dbReference>
<dbReference type="Proteomes" id="UP001597480">
    <property type="component" value="Unassembled WGS sequence"/>
</dbReference>
<evidence type="ECO:0000313" key="5">
    <source>
        <dbReference type="Proteomes" id="UP001597480"/>
    </source>
</evidence>
<feature type="domain" description="Glycosyl transferase family 1" evidence="2">
    <location>
        <begin position="187"/>
        <end position="332"/>
    </location>
</feature>
<evidence type="ECO:0000313" key="4">
    <source>
        <dbReference type="EMBL" id="MFD2601208.1"/>
    </source>
</evidence>
<dbReference type="Pfam" id="PF00534">
    <property type="entry name" value="Glycos_transf_1"/>
    <property type="match status" value="1"/>
</dbReference>
<dbReference type="InterPro" id="IPR001296">
    <property type="entry name" value="Glyco_trans_1"/>
</dbReference>
<proteinExistence type="predicted"/>
<dbReference type="CDD" id="cd03809">
    <property type="entry name" value="GT4_MtfB-like"/>
    <property type="match status" value="1"/>
</dbReference>
<gene>
    <name evidence="4" type="ORF">ACFSR3_04005</name>
</gene>
<dbReference type="PANTHER" id="PTHR46401">
    <property type="entry name" value="GLYCOSYLTRANSFERASE WBBK-RELATED"/>
    <property type="match status" value="1"/>
</dbReference>
<feature type="domain" description="Glycosyltransferase subfamily 4-like N-terminal" evidence="3">
    <location>
        <begin position="85"/>
        <end position="169"/>
    </location>
</feature>
<name>A0ABW5NT41_9FLAO</name>